<dbReference type="PANTHER" id="PTHR20883:SF48">
    <property type="entry name" value="ECTOINE DIOXYGENASE"/>
    <property type="match status" value="1"/>
</dbReference>
<keyword evidence="5" id="KW-1185">Reference proteome</keyword>
<comment type="similarity">
    <text evidence="2">Belongs to the PhyH family.</text>
</comment>
<dbReference type="STRING" id="913774.A0A0C3H2D4"/>
<proteinExistence type="inferred from homology"/>
<protein>
    <recommendedName>
        <fullName evidence="6">Fe2OG dioxygenase domain-containing protein</fullName>
    </recommendedName>
</protein>
<gene>
    <name evidence="4" type="ORF">OIDMADRAFT_58236</name>
</gene>
<dbReference type="SUPFAM" id="SSF51197">
    <property type="entry name" value="Clavaminate synthase-like"/>
    <property type="match status" value="1"/>
</dbReference>
<dbReference type="GO" id="GO:0046872">
    <property type="term" value="F:metal ion binding"/>
    <property type="evidence" value="ECO:0007669"/>
    <property type="project" value="UniProtKB-ARBA"/>
</dbReference>
<sequence>MLTADQIKSFEDNGFLLVKGLLSKEEAAKYRKSLHSLFDRIDSKRVDATWDSADEKGTTQLQHCHDVQFYDASFSKLIVDDRLTGATADLIKSPNVQLHHTKAFIKPPEKGSPFPLHQDAPFFPHQRESMIAAIIHFDDAYEKKGCVRVMPGTHKNGILPHISQGNFHLDKEKYPINNAIPAPAEAGDVLFISYLVIHGSGVNESDEERTTLLVQMRDPEDLPTVETHLSRGQGMMLRGSNPIAGKGKSLSAATASSAAAQLVGPEAEV</sequence>
<reference evidence="5" key="2">
    <citation type="submission" date="2015-01" db="EMBL/GenBank/DDBJ databases">
        <title>Evolutionary Origins and Diversification of the Mycorrhizal Mutualists.</title>
        <authorList>
            <consortium name="DOE Joint Genome Institute"/>
            <consortium name="Mycorrhizal Genomics Consortium"/>
            <person name="Kohler A."/>
            <person name="Kuo A."/>
            <person name="Nagy L.G."/>
            <person name="Floudas D."/>
            <person name="Copeland A."/>
            <person name="Barry K.W."/>
            <person name="Cichocki N."/>
            <person name="Veneault-Fourrey C."/>
            <person name="LaButti K."/>
            <person name="Lindquist E.A."/>
            <person name="Lipzen A."/>
            <person name="Lundell T."/>
            <person name="Morin E."/>
            <person name="Murat C."/>
            <person name="Riley R."/>
            <person name="Ohm R."/>
            <person name="Sun H."/>
            <person name="Tunlid A."/>
            <person name="Henrissat B."/>
            <person name="Grigoriev I.V."/>
            <person name="Hibbett D.S."/>
            <person name="Martin F."/>
        </authorList>
    </citation>
    <scope>NUCLEOTIDE SEQUENCE [LARGE SCALE GENOMIC DNA]</scope>
    <source>
        <strain evidence="5">Zn</strain>
    </source>
</reference>
<accession>A0A0C3H2D4</accession>
<feature type="region of interest" description="Disordered" evidence="3">
    <location>
        <begin position="240"/>
        <end position="269"/>
    </location>
</feature>
<evidence type="ECO:0000313" key="5">
    <source>
        <dbReference type="Proteomes" id="UP000054321"/>
    </source>
</evidence>
<evidence type="ECO:0000256" key="2">
    <source>
        <dbReference type="ARBA" id="ARBA00005830"/>
    </source>
</evidence>
<dbReference type="InterPro" id="IPR008775">
    <property type="entry name" value="Phytyl_CoA_dOase-like"/>
</dbReference>
<dbReference type="Proteomes" id="UP000054321">
    <property type="component" value="Unassembled WGS sequence"/>
</dbReference>
<evidence type="ECO:0008006" key="6">
    <source>
        <dbReference type="Google" id="ProtNLM"/>
    </source>
</evidence>
<dbReference type="EMBL" id="KN832883">
    <property type="protein sequence ID" value="KIM96661.1"/>
    <property type="molecule type" value="Genomic_DNA"/>
</dbReference>
<name>A0A0C3H2D4_OIDMZ</name>
<dbReference type="HOGENOM" id="CLU_048953_6_1_1"/>
<dbReference type="Pfam" id="PF05721">
    <property type="entry name" value="PhyH"/>
    <property type="match status" value="1"/>
</dbReference>
<evidence type="ECO:0000256" key="3">
    <source>
        <dbReference type="SAM" id="MobiDB-lite"/>
    </source>
</evidence>
<dbReference type="AlphaFoldDB" id="A0A0C3H2D4"/>
<dbReference type="GO" id="GO:0016491">
    <property type="term" value="F:oxidoreductase activity"/>
    <property type="evidence" value="ECO:0007669"/>
    <property type="project" value="UniProtKB-ARBA"/>
</dbReference>
<evidence type="ECO:0000256" key="1">
    <source>
        <dbReference type="ARBA" id="ARBA00001962"/>
    </source>
</evidence>
<comment type="cofactor">
    <cofactor evidence="1">
        <name>Fe cation</name>
        <dbReference type="ChEBI" id="CHEBI:24875"/>
    </cofactor>
</comment>
<dbReference type="PANTHER" id="PTHR20883">
    <property type="entry name" value="PHYTANOYL-COA DIOXYGENASE DOMAIN CONTAINING 1"/>
    <property type="match status" value="1"/>
</dbReference>
<organism evidence="4 5">
    <name type="scientific">Oidiodendron maius (strain Zn)</name>
    <dbReference type="NCBI Taxonomy" id="913774"/>
    <lineage>
        <taxon>Eukaryota</taxon>
        <taxon>Fungi</taxon>
        <taxon>Dikarya</taxon>
        <taxon>Ascomycota</taxon>
        <taxon>Pezizomycotina</taxon>
        <taxon>Leotiomycetes</taxon>
        <taxon>Leotiomycetes incertae sedis</taxon>
        <taxon>Myxotrichaceae</taxon>
        <taxon>Oidiodendron</taxon>
    </lineage>
</organism>
<dbReference type="OrthoDB" id="445007at2759"/>
<evidence type="ECO:0000313" key="4">
    <source>
        <dbReference type="EMBL" id="KIM96661.1"/>
    </source>
</evidence>
<dbReference type="InParanoid" id="A0A0C3H2D4"/>
<dbReference type="Gene3D" id="2.60.120.620">
    <property type="entry name" value="q2cbj1_9rhob like domain"/>
    <property type="match status" value="1"/>
</dbReference>
<reference evidence="4 5" key="1">
    <citation type="submission" date="2014-04" db="EMBL/GenBank/DDBJ databases">
        <authorList>
            <consortium name="DOE Joint Genome Institute"/>
            <person name="Kuo A."/>
            <person name="Martino E."/>
            <person name="Perotto S."/>
            <person name="Kohler A."/>
            <person name="Nagy L.G."/>
            <person name="Floudas D."/>
            <person name="Copeland A."/>
            <person name="Barry K.W."/>
            <person name="Cichocki N."/>
            <person name="Veneault-Fourrey C."/>
            <person name="LaButti K."/>
            <person name="Lindquist E.A."/>
            <person name="Lipzen A."/>
            <person name="Lundell T."/>
            <person name="Morin E."/>
            <person name="Murat C."/>
            <person name="Sun H."/>
            <person name="Tunlid A."/>
            <person name="Henrissat B."/>
            <person name="Grigoriev I.V."/>
            <person name="Hibbett D.S."/>
            <person name="Martin F."/>
            <person name="Nordberg H.P."/>
            <person name="Cantor M.N."/>
            <person name="Hua S.X."/>
        </authorList>
    </citation>
    <scope>NUCLEOTIDE SEQUENCE [LARGE SCALE GENOMIC DNA]</scope>
    <source>
        <strain evidence="4 5">Zn</strain>
    </source>
</reference>
<feature type="compositionally biased region" description="Low complexity" evidence="3">
    <location>
        <begin position="244"/>
        <end position="260"/>
    </location>
</feature>